<dbReference type="InterPro" id="IPR001123">
    <property type="entry name" value="LeuE-type"/>
</dbReference>
<protein>
    <submittedName>
        <fullName evidence="7">LysE family translocator</fullName>
    </submittedName>
</protein>
<keyword evidence="3 6" id="KW-0812">Transmembrane</keyword>
<comment type="subcellular location">
    <subcellularLocation>
        <location evidence="1">Cell membrane</location>
        <topology evidence="1">Multi-pass membrane protein</topology>
    </subcellularLocation>
</comment>
<evidence type="ECO:0000313" key="7">
    <source>
        <dbReference type="EMBL" id="MDR5894583.1"/>
    </source>
</evidence>
<evidence type="ECO:0000313" key="8">
    <source>
        <dbReference type="Proteomes" id="UP001269375"/>
    </source>
</evidence>
<evidence type="ECO:0000256" key="3">
    <source>
        <dbReference type="ARBA" id="ARBA00022692"/>
    </source>
</evidence>
<keyword evidence="4 6" id="KW-1133">Transmembrane helix</keyword>
<evidence type="ECO:0000256" key="6">
    <source>
        <dbReference type="SAM" id="Phobius"/>
    </source>
</evidence>
<keyword evidence="2" id="KW-1003">Cell membrane</keyword>
<feature type="transmembrane region" description="Helical" evidence="6">
    <location>
        <begin position="172"/>
        <end position="193"/>
    </location>
</feature>
<comment type="caution">
    <text evidence="7">The sequence shown here is derived from an EMBL/GenBank/DDBJ whole genome shotgun (WGS) entry which is preliminary data.</text>
</comment>
<name>A0ABU1GT45_9GAMM</name>
<accession>A0ABU1GT45</accession>
<dbReference type="PANTHER" id="PTHR30086:SF20">
    <property type="entry name" value="ARGININE EXPORTER PROTEIN ARGO-RELATED"/>
    <property type="match status" value="1"/>
</dbReference>
<dbReference type="Pfam" id="PF01810">
    <property type="entry name" value="LysE"/>
    <property type="match status" value="1"/>
</dbReference>
<keyword evidence="8" id="KW-1185">Reference proteome</keyword>
<dbReference type="Proteomes" id="UP001269375">
    <property type="component" value="Unassembled WGS sequence"/>
</dbReference>
<keyword evidence="5 6" id="KW-0472">Membrane</keyword>
<evidence type="ECO:0000256" key="2">
    <source>
        <dbReference type="ARBA" id="ARBA00022475"/>
    </source>
</evidence>
<gene>
    <name evidence="7" type="ORF">QC825_00685</name>
</gene>
<evidence type="ECO:0000256" key="5">
    <source>
        <dbReference type="ARBA" id="ARBA00023136"/>
    </source>
</evidence>
<evidence type="ECO:0000256" key="1">
    <source>
        <dbReference type="ARBA" id="ARBA00004651"/>
    </source>
</evidence>
<dbReference type="EMBL" id="JARWAO010000001">
    <property type="protein sequence ID" value="MDR5894583.1"/>
    <property type="molecule type" value="Genomic_DNA"/>
</dbReference>
<dbReference type="RefSeq" id="WP_251593329.1">
    <property type="nucleotide sequence ID" value="NZ_JAMLJI010000002.1"/>
</dbReference>
<organism evidence="7 8">
    <name type="scientific">Larsenimonas suaedae</name>
    <dbReference type="NCBI Taxonomy" id="1851019"/>
    <lineage>
        <taxon>Bacteria</taxon>
        <taxon>Pseudomonadati</taxon>
        <taxon>Pseudomonadota</taxon>
        <taxon>Gammaproteobacteria</taxon>
        <taxon>Oceanospirillales</taxon>
        <taxon>Halomonadaceae</taxon>
        <taxon>Larsenimonas</taxon>
    </lineage>
</organism>
<evidence type="ECO:0000256" key="4">
    <source>
        <dbReference type="ARBA" id="ARBA00022989"/>
    </source>
</evidence>
<feature type="transmembrane region" description="Helical" evidence="6">
    <location>
        <begin position="138"/>
        <end position="160"/>
    </location>
</feature>
<feature type="transmembrane region" description="Helical" evidence="6">
    <location>
        <begin position="38"/>
        <end position="57"/>
    </location>
</feature>
<dbReference type="PANTHER" id="PTHR30086">
    <property type="entry name" value="ARGININE EXPORTER PROTEIN ARGO"/>
    <property type="match status" value="1"/>
</dbReference>
<proteinExistence type="predicted"/>
<reference evidence="7 8" key="1">
    <citation type="submission" date="2023-04" db="EMBL/GenBank/DDBJ databases">
        <title>A long-awaited taxogenomic arrangement of the family Halomonadaceae.</title>
        <authorList>
            <person name="De La Haba R."/>
            <person name="Chuvochina M."/>
            <person name="Wittouck S."/>
            <person name="Arahal D.R."/>
            <person name="Sanchez-Porro C."/>
            <person name="Hugenholtz P."/>
            <person name="Ventosa A."/>
        </authorList>
    </citation>
    <scope>NUCLEOTIDE SEQUENCE [LARGE SCALE GENOMIC DNA]</scope>
    <source>
        <strain evidence="7 8">DSM 22428</strain>
    </source>
</reference>
<feature type="transmembrane region" description="Helical" evidence="6">
    <location>
        <begin position="69"/>
        <end position="90"/>
    </location>
</feature>
<sequence>MAQGWSEVLGMAFVASGAPGPVNLVAAMAGSRVGWRAVTGYALGAAGGFVALLWAAYLGLSALVLHWPWIQAVMMGAACVYVLWLALQLLRADPRSGAADTHAPSLREGALTQWLNPKAWAVAMSLVALFSTPEGTEGLSMLSLSGIYMGVCLSCVLLWARLGSALMSHPRWAGWFNRLMAILLLLMLFWLLWAPLSSLVHG</sequence>